<sequence length="475" mass="52519">MAKVFIKDLFKRFNTQIYRYIDIGCRGTAVKLVDEPSENGMSMEQAGDKLYDEFFDSLRSNNGPRNLSQIFEDDVKPLQNESRNMRYQPSSAQKQERHQQKIENKEKPRSALGQKWNVEPGVWTTVIAKVAHAFSGSDDVGRVGVALSLHGDGIAKLILYKTKTKVLASVVLTAPNASVIERESYIQFYADDRRFWSLRFDQDADEQDIIQALRKYDLPLTGVVSSCSSSSISDQDSKPKKSSQLQVQVQVQPPQPQPRSRLGPSVSTNQLPSEECPMVDDVIMTPVPRAIGLSHSSSASSSTIHGSLMVAKMDSGNDMDKKMDTILQAMHRLVSGAGSSSSTTQLNDRQQNTNDSEDEMIELEQKMLNLKRENRTLVKSMRAKEQDLEELRTSNSALVELNKELKQQNAALLAAMASNAYDQVNSNSTSASTSCPNCEQSASLINVLKRQVASIQSAMGQTTAAPDAAAHRNGH</sequence>
<gene>
    <name evidence="2" type="ORF">DMAD_00897</name>
</gene>
<reference evidence="2 3" key="1">
    <citation type="submission" date="2024-02" db="EMBL/GenBank/DDBJ databases">
        <title>A chromosome-level genome assembly of Drosophila madeirensis, a fruit fly species endemic to Madeira island.</title>
        <authorList>
            <person name="Tomihara K."/>
            <person name="Llopart A."/>
            <person name="Yamamoto D."/>
        </authorList>
    </citation>
    <scope>NUCLEOTIDE SEQUENCE [LARGE SCALE GENOMIC DNA]</scope>
    <source>
        <strain evidence="2 3">RF1</strain>
    </source>
</reference>
<organism evidence="2 3">
    <name type="scientific">Drosophila madeirensis</name>
    <name type="common">Fruit fly</name>
    <dbReference type="NCBI Taxonomy" id="30013"/>
    <lineage>
        <taxon>Eukaryota</taxon>
        <taxon>Metazoa</taxon>
        <taxon>Ecdysozoa</taxon>
        <taxon>Arthropoda</taxon>
        <taxon>Hexapoda</taxon>
        <taxon>Insecta</taxon>
        <taxon>Pterygota</taxon>
        <taxon>Neoptera</taxon>
        <taxon>Endopterygota</taxon>
        <taxon>Diptera</taxon>
        <taxon>Brachycera</taxon>
        <taxon>Muscomorpha</taxon>
        <taxon>Ephydroidea</taxon>
        <taxon>Drosophilidae</taxon>
        <taxon>Drosophila</taxon>
        <taxon>Sophophora</taxon>
    </lineage>
</organism>
<proteinExistence type="predicted"/>
<keyword evidence="3" id="KW-1185">Reference proteome</keyword>
<protein>
    <submittedName>
        <fullName evidence="2">Uncharacterized protein</fullName>
    </submittedName>
</protein>
<evidence type="ECO:0000313" key="3">
    <source>
        <dbReference type="Proteomes" id="UP001500889"/>
    </source>
</evidence>
<evidence type="ECO:0000313" key="2">
    <source>
        <dbReference type="EMBL" id="BFG01051.1"/>
    </source>
</evidence>
<feature type="region of interest" description="Disordered" evidence="1">
    <location>
        <begin position="79"/>
        <end position="110"/>
    </location>
</feature>
<evidence type="ECO:0000256" key="1">
    <source>
        <dbReference type="SAM" id="MobiDB-lite"/>
    </source>
</evidence>
<feature type="region of interest" description="Disordered" evidence="1">
    <location>
        <begin position="250"/>
        <end position="273"/>
    </location>
</feature>
<dbReference type="EMBL" id="AP029266">
    <property type="protein sequence ID" value="BFG01051.1"/>
    <property type="molecule type" value="Genomic_DNA"/>
</dbReference>
<name>A0AAU9FZP5_DROMD</name>
<feature type="region of interest" description="Disordered" evidence="1">
    <location>
        <begin position="335"/>
        <end position="356"/>
    </location>
</feature>
<feature type="compositionally biased region" description="Polar residues" evidence="1">
    <location>
        <begin position="337"/>
        <end position="354"/>
    </location>
</feature>
<feature type="compositionally biased region" description="Basic and acidic residues" evidence="1">
    <location>
        <begin position="94"/>
        <end position="109"/>
    </location>
</feature>
<accession>A0AAU9FZP5</accession>
<dbReference type="Proteomes" id="UP001500889">
    <property type="component" value="Chromosome A"/>
</dbReference>
<dbReference type="AlphaFoldDB" id="A0AAU9FZP5"/>
<feature type="compositionally biased region" description="Polar residues" evidence="1">
    <location>
        <begin position="79"/>
        <end position="93"/>
    </location>
</feature>